<evidence type="ECO:0000256" key="2">
    <source>
        <dbReference type="ARBA" id="ARBA00022692"/>
    </source>
</evidence>
<feature type="transmembrane region" description="Helical" evidence="5">
    <location>
        <begin position="66"/>
        <end position="90"/>
    </location>
</feature>
<keyword evidence="4 5" id="KW-0472">Membrane</keyword>
<dbReference type="GO" id="GO:0005886">
    <property type="term" value="C:plasma membrane"/>
    <property type="evidence" value="ECO:0007669"/>
    <property type="project" value="TreeGrafter"/>
</dbReference>
<dbReference type="EMBL" id="JABBJJ010000516">
    <property type="protein sequence ID" value="NMO23031.1"/>
    <property type="molecule type" value="Genomic_DNA"/>
</dbReference>
<dbReference type="InterPro" id="IPR001898">
    <property type="entry name" value="SLC13A/DASS"/>
</dbReference>
<feature type="transmembrane region" description="Helical" evidence="5">
    <location>
        <begin position="102"/>
        <end position="121"/>
    </location>
</feature>
<dbReference type="Proteomes" id="UP000518300">
    <property type="component" value="Unassembled WGS sequence"/>
</dbReference>
<feature type="transmembrane region" description="Helical" evidence="5">
    <location>
        <begin position="357"/>
        <end position="379"/>
    </location>
</feature>
<feature type="transmembrane region" description="Helical" evidence="5">
    <location>
        <begin position="44"/>
        <end position="60"/>
    </location>
</feature>
<keyword evidence="7" id="KW-1185">Reference proteome</keyword>
<dbReference type="GO" id="GO:0008514">
    <property type="term" value="F:organic anion transmembrane transporter activity"/>
    <property type="evidence" value="ECO:0007669"/>
    <property type="project" value="UniProtKB-ARBA"/>
</dbReference>
<dbReference type="Pfam" id="PF00939">
    <property type="entry name" value="Na_sulph_symp"/>
    <property type="match status" value="1"/>
</dbReference>
<accession>A0A848LZH8</accession>
<feature type="transmembrane region" description="Helical" evidence="5">
    <location>
        <begin position="327"/>
        <end position="345"/>
    </location>
</feature>
<dbReference type="AlphaFoldDB" id="A0A848LZH8"/>
<gene>
    <name evidence="6" type="ORF">HG543_50460</name>
</gene>
<reference evidence="6 7" key="1">
    <citation type="submission" date="2020-04" db="EMBL/GenBank/DDBJ databases">
        <title>Draft genome of Pyxidicoccus fallax type strain.</title>
        <authorList>
            <person name="Whitworth D.E."/>
        </authorList>
    </citation>
    <scope>NUCLEOTIDE SEQUENCE [LARGE SCALE GENOMIC DNA]</scope>
    <source>
        <strain evidence="6 7">DSM 14698</strain>
    </source>
</reference>
<dbReference type="GO" id="GO:1905039">
    <property type="term" value="P:carboxylic acid transmembrane transport"/>
    <property type="evidence" value="ECO:0007669"/>
    <property type="project" value="UniProtKB-ARBA"/>
</dbReference>
<sequence>MSQRAAPRTTTGQWVGRIAGPVVAALVYFIPSGLHAIPGMGHRPAAAAAVAAWMALWWFTEAAPMGWTALLPLVLFPALGVFGDGGVLVAVGRSAQPFVDPYIFLFMGGMALGAALEQWGLHRRIALLIMRAIGTGPQRLLFGMLAATAAVSLWISNTATSVMMVPIGMALIAQLEASEGRQLRHFGAALMLAVAYGSNVGGVGTKIGSPTNSVFAGVVSRRFGADVGFVEYMVAALPFVLLFLPLAWAVLWRWGRKDRLGPGQGGDVIARELAQLGPMSSGERVVGGVFLVAAVLWIFGDPLRALLAPPVARAFDGFKLAGKHYEAAVAIVGALVLVAVGRLSFAALRRVPWDTLLLLGGGFALAAGIEASGLSSWLITRLSGLESLHGLAQHAVVASATIVLSAIASNTATVNVMLNVLPASRPLLAVSTFAASCDFALPAGTPPNAIVFGSGYVRLPVMMKAGLLLDVLAAAALTVYGYAWVRWVLP</sequence>
<evidence type="ECO:0000256" key="1">
    <source>
        <dbReference type="ARBA" id="ARBA00004141"/>
    </source>
</evidence>
<feature type="transmembrane region" description="Helical" evidence="5">
    <location>
        <begin position="141"/>
        <end position="165"/>
    </location>
</feature>
<proteinExistence type="predicted"/>
<feature type="transmembrane region" description="Helical" evidence="5">
    <location>
        <begin position="285"/>
        <end position="307"/>
    </location>
</feature>
<organism evidence="6 7">
    <name type="scientific">Pyxidicoccus fallax</name>
    <dbReference type="NCBI Taxonomy" id="394095"/>
    <lineage>
        <taxon>Bacteria</taxon>
        <taxon>Pseudomonadati</taxon>
        <taxon>Myxococcota</taxon>
        <taxon>Myxococcia</taxon>
        <taxon>Myxococcales</taxon>
        <taxon>Cystobacterineae</taxon>
        <taxon>Myxococcaceae</taxon>
        <taxon>Pyxidicoccus</taxon>
    </lineage>
</organism>
<feature type="transmembrane region" description="Helical" evidence="5">
    <location>
        <begin position="467"/>
        <end position="485"/>
    </location>
</feature>
<name>A0A848LZH8_9BACT</name>
<feature type="transmembrane region" description="Helical" evidence="5">
    <location>
        <begin position="391"/>
        <end position="418"/>
    </location>
</feature>
<evidence type="ECO:0000313" key="6">
    <source>
        <dbReference type="EMBL" id="NMO23031.1"/>
    </source>
</evidence>
<dbReference type="NCBIfam" id="TIGR00785">
    <property type="entry name" value="dass"/>
    <property type="match status" value="1"/>
</dbReference>
<dbReference type="PANTHER" id="PTHR10283:SF82">
    <property type="entry name" value="SOLUTE CARRIER FAMILY 13 MEMBER 2"/>
    <property type="match status" value="1"/>
</dbReference>
<protein>
    <submittedName>
        <fullName evidence="6">SLC13 family permease</fullName>
    </submittedName>
</protein>
<feature type="transmembrane region" description="Helical" evidence="5">
    <location>
        <begin position="18"/>
        <end position="37"/>
    </location>
</feature>
<keyword evidence="2 5" id="KW-0812">Transmembrane</keyword>
<evidence type="ECO:0000256" key="3">
    <source>
        <dbReference type="ARBA" id="ARBA00022989"/>
    </source>
</evidence>
<feature type="transmembrane region" description="Helical" evidence="5">
    <location>
        <begin position="229"/>
        <end position="251"/>
    </location>
</feature>
<comment type="subcellular location">
    <subcellularLocation>
        <location evidence="1">Membrane</location>
        <topology evidence="1">Multi-pass membrane protein</topology>
    </subcellularLocation>
</comment>
<keyword evidence="3 5" id="KW-1133">Transmembrane helix</keyword>
<evidence type="ECO:0000313" key="7">
    <source>
        <dbReference type="Proteomes" id="UP000518300"/>
    </source>
</evidence>
<comment type="caution">
    <text evidence="6">The sequence shown here is derived from an EMBL/GenBank/DDBJ whole genome shotgun (WGS) entry which is preliminary data.</text>
</comment>
<dbReference type="RefSeq" id="WP_169352143.1">
    <property type="nucleotide sequence ID" value="NZ_JABBJJ010000516.1"/>
</dbReference>
<evidence type="ECO:0000256" key="5">
    <source>
        <dbReference type="SAM" id="Phobius"/>
    </source>
</evidence>
<evidence type="ECO:0000256" key="4">
    <source>
        <dbReference type="ARBA" id="ARBA00023136"/>
    </source>
</evidence>
<dbReference type="PANTHER" id="PTHR10283">
    <property type="entry name" value="SOLUTE CARRIER FAMILY 13 MEMBER"/>
    <property type="match status" value="1"/>
</dbReference>